<sequence>MRRKKKMNKTIGTSSAEPAAVQHETVTEPIHEANVNPEFAFTVEETTAMMTSPSAATEPPPTATTAAETPVVTPPTEPQHGTSSSHQHRSATHQQSSKRRGRLFFEMAHDEKVEFLFSQLQAVGGQIHRHSEFMSANRNTVLKQQVEINTLKETVGRQQAKIVQLRAENERLKATDDERERQLLQMRAADNARGIELNRVKEQLRRLIFLTS</sequence>
<comment type="caution">
    <text evidence="3">The sequence shown here is derived from an EMBL/GenBank/DDBJ whole genome shotgun (WGS) entry which is preliminary data.</text>
</comment>
<keyword evidence="1" id="KW-0175">Coiled coil</keyword>
<protein>
    <submittedName>
        <fullName evidence="3">Uncharacterized protein</fullName>
    </submittedName>
</protein>
<gene>
    <name evidence="3" type="ORF">HanXRQr2_Chr05g0206021</name>
</gene>
<organism evidence="3 4">
    <name type="scientific">Helianthus annuus</name>
    <name type="common">Common sunflower</name>
    <dbReference type="NCBI Taxonomy" id="4232"/>
    <lineage>
        <taxon>Eukaryota</taxon>
        <taxon>Viridiplantae</taxon>
        <taxon>Streptophyta</taxon>
        <taxon>Embryophyta</taxon>
        <taxon>Tracheophyta</taxon>
        <taxon>Spermatophyta</taxon>
        <taxon>Magnoliopsida</taxon>
        <taxon>eudicotyledons</taxon>
        <taxon>Gunneridae</taxon>
        <taxon>Pentapetalae</taxon>
        <taxon>asterids</taxon>
        <taxon>campanulids</taxon>
        <taxon>Asterales</taxon>
        <taxon>Asteraceae</taxon>
        <taxon>Asteroideae</taxon>
        <taxon>Heliantheae alliance</taxon>
        <taxon>Heliantheae</taxon>
        <taxon>Helianthus</taxon>
    </lineage>
</organism>
<reference evidence="3" key="2">
    <citation type="submission" date="2020-06" db="EMBL/GenBank/DDBJ databases">
        <title>Helianthus annuus Genome sequencing and assembly Release 2.</title>
        <authorList>
            <person name="Gouzy J."/>
            <person name="Langlade N."/>
            <person name="Munos S."/>
        </authorList>
    </citation>
    <scope>NUCLEOTIDE SEQUENCE</scope>
    <source>
        <tissue evidence="3">Leaves</tissue>
    </source>
</reference>
<evidence type="ECO:0000256" key="1">
    <source>
        <dbReference type="SAM" id="Coils"/>
    </source>
</evidence>
<evidence type="ECO:0000313" key="3">
    <source>
        <dbReference type="EMBL" id="KAF5805174.1"/>
    </source>
</evidence>
<accession>A0A9K3NLZ3</accession>
<feature type="compositionally biased region" description="Low complexity" evidence="2">
    <location>
        <begin position="49"/>
        <end position="71"/>
    </location>
</feature>
<name>A0A9K3NLZ3_HELAN</name>
<feature type="compositionally biased region" description="Basic residues" evidence="2">
    <location>
        <begin position="86"/>
        <end position="99"/>
    </location>
</feature>
<keyword evidence="4" id="KW-1185">Reference proteome</keyword>
<evidence type="ECO:0000313" key="4">
    <source>
        <dbReference type="Proteomes" id="UP000215914"/>
    </source>
</evidence>
<reference evidence="3" key="1">
    <citation type="journal article" date="2017" name="Nature">
        <title>The sunflower genome provides insights into oil metabolism, flowering and Asterid evolution.</title>
        <authorList>
            <person name="Badouin H."/>
            <person name="Gouzy J."/>
            <person name="Grassa C.J."/>
            <person name="Murat F."/>
            <person name="Staton S.E."/>
            <person name="Cottret L."/>
            <person name="Lelandais-Briere C."/>
            <person name="Owens G.L."/>
            <person name="Carrere S."/>
            <person name="Mayjonade B."/>
            <person name="Legrand L."/>
            <person name="Gill N."/>
            <person name="Kane N.C."/>
            <person name="Bowers J.E."/>
            <person name="Hubner S."/>
            <person name="Bellec A."/>
            <person name="Berard A."/>
            <person name="Berges H."/>
            <person name="Blanchet N."/>
            <person name="Boniface M.C."/>
            <person name="Brunel D."/>
            <person name="Catrice O."/>
            <person name="Chaidir N."/>
            <person name="Claudel C."/>
            <person name="Donnadieu C."/>
            <person name="Faraut T."/>
            <person name="Fievet G."/>
            <person name="Helmstetter N."/>
            <person name="King M."/>
            <person name="Knapp S.J."/>
            <person name="Lai Z."/>
            <person name="Le Paslier M.C."/>
            <person name="Lippi Y."/>
            <person name="Lorenzon L."/>
            <person name="Mandel J.R."/>
            <person name="Marage G."/>
            <person name="Marchand G."/>
            <person name="Marquand E."/>
            <person name="Bret-Mestries E."/>
            <person name="Morien E."/>
            <person name="Nambeesan S."/>
            <person name="Nguyen T."/>
            <person name="Pegot-Espagnet P."/>
            <person name="Pouilly N."/>
            <person name="Raftis F."/>
            <person name="Sallet E."/>
            <person name="Schiex T."/>
            <person name="Thomas J."/>
            <person name="Vandecasteele C."/>
            <person name="Vares D."/>
            <person name="Vear F."/>
            <person name="Vautrin S."/>
            <person name="Crespi M."/>
            <person name="Mangin B."/>
            <person name="Burke J.M."/>
            <person name="Salse J."/>
            <person name="Munos S."/>
            <person name="Vincourt P."/>
            <person name="Rieseberg L.H."/>
            <person name="Langlade N.B."/>
        </authorList>
    </citation>
    <scope>NUCLEOTIDE SEQUENCE</scope>
    <source>
        <tissue evidence="3">Leaves</tissue>
    </source>
</reference>
<evidence type="ECO:0000256" key="2">
    <source>
        <dbReference type="SAM" id="MobiDB-lite"/>
    </source>
</evidence>
<dbReference type="EMBL" id="MNCJ02000320">
    <property type="protein sequence ID" value="KAF5805174.1"/>
    <property type="molecule type" value="Genomic_DNA"/>
</dbReference>
<feature type="coiled-coil region" evidence="1">
    <location>
        <begin position="148"/>
        <end position="182"/>
    </location>
</feature>
<feature type="region of interest" description="Disordered" evidence="2">
    <location>
        <begin position="49"/>
        <end position="99"/>
    </location>
</feature>
<dbReference type="AlphaFoldDB" id="A0A9K3NLZ3"/>
<feature type="region of interest" description="Disordered" evidence="2">
    <location>
        <begin position="1"/>
        <end position="36"/>
    </location>
</feature>
<dbReference type="Proteomes" id="UP000215914">
    <property type="component" value="Unassembled WGS sequence"/>
</dbReference>
<dbReference type="Gramene" id="mRNA:HanXRQr2_Chr05g0206021">
    <property type="protein sequence ID" value="CDS:HanXRQr2_Chr05g0206021.1"/>
    <property type="gene ID" value="HanXRQr2_Chr05g0206021"/>
</dbReference>
<proteinExistence type="predicted"/>